<protein>
    <submittedName>
        <fullName evidence="1">Uncharacterized protein</fullName>
    </submittedName>
</protein>
<organism evidence="1">
    <name type="scientific">Leptolyngbya sp. NK1-12</name>
    <dbReference type="NCBI Taxonomy" id="2547451"/>
    <lineage>
        <taxon>Bacteria</taxon>
        <taxon>Bacillati</taxon>
        <taxon>Cyanobacteriota</taxon>
        <taxon>Cyanophyceae</taxon>
        <taxon>Leptolyngbyales</taxon>
        <taxon>Leptolyngbyaceae</taxon>
        <taxon>Leptolyngbya group</taxon>
        <taxon>Leptolyngbya</taxon>
    </lineage>
</organism>
<name>A0AA96WV98_9CYAN</name>
<dbReference type="RefSeq" id="WP_316429858.1">
    <property type="nucleotide sequence ID" value="NZ_CP053586.1"/>
</dbReference>
<proteinExistence type="predicted"/>
<reference evidence="1" key="1">
    <citation type="submission" date="2020-05" db="EMBL/GenBank/DDBJ databases">
        <authorList>
            <person name="Zhu T."/>
            <person name="Keshari N."/>
            <person name="Lu X."/>
        </authorList>
    </citation>
    <scope>NUCLEOTIDE SEQUENCE</scope>
    <source>
        <strain evidence="1">NK1-12</strain>
    </source>
</reference>
<sequence>MKAIEVLGTVDSCGNLALDQPLAVHNQRVRVIVLISEEDFDPDNEKLEPAIEGFRQGWRDAMTGNTIPVEQLWDGIDAD</sequence>
<accession>A0AA96WV98</accession>
<dbReference type="EMBL" id="CP053586">
    <property type="protein sequence ID" value="WNZ24177.1"/>
    <property type="molecule type" value="Genomic_DNA"/>
</dbReference>
<gene>
    <name evidence="1" type="ORF">HJG54_15820</name>
</gene>
<evidence type="ECO:0000313" key="1">
    <source>
        <dbReference type="EMBL" id="WNZ24177.1"/>
    </source>
</evidence>
<dbReference type="AlphaFoldDB" id="A0AA96WV98"/>